<evidence type="ECO:0000256" key="3">
    <source>
        <dbReference type="ARBA" id="ARBA00022781"/>
    </source>
</evidence>
<dbReference type="GO" id="GO:0046933">
    <property type="term" value="F:proton-transporting ATP synthase activity, rotational mechanism"/>
    <property type="evidence" value="ECO:0007669"/>
    <property type="project" value="UniProtKB-UniRule"/>
</dbReference>
<reference evidence="8" key="2">
    <citation type="submission" date="2023-01" db="EMBL/GenBank/DDBJ databases">
        <authorList>
            <person name="Sun Q."/>
            <person name="Evtushenko L."/>
        </authorList>
    </citation>
    <scope>NUCLEOTIDE SEQUENCE</scope>
    <source>
        <strain evidence="8">VKM Ac-1958</strain>
    </source>
</reference>
<dbReference type="NCBIfam" id="NF009967">
    <property type="entry name" value="PRK13430.1"/>
    <property type="match status" value="1"/>
</dbReference>
<comment type="caution">
    <text evidence="8">The sequence shown here is derived from an EMBL/GenBank/DDBJ whole genome shotgun (WGS) entry which is preliminary data.</text>
</comment>
<comment type="similarity">
    <text evidence="7">Belongs to the ATPase delta chain family.</text>
</comment>
<dbReference type="RefSeq" id="WP_204937644.1">
    <property type="nucleotide sequence ID" value="NZ_BAAAUM010000002.1"/>
</dbReference>
<comment type="subcellular location">
    <subcellularLocation>
        <location evidence="7">Cell membrane</location>
        <topology evidence="7">Peripheral membrane protein</topology>
    </subcellularLocation>
    <subcellularLocation>
        <location evidence="1">Membrane</location>
    </subcellularLocation>
</comment>
<keyword evidence="9" id="KW-1185">Reference proteome</keyword>
<evidence type="ECO:0000256" key="6">
    <source>
        <dbReference type="ARBA" id="ARBA00023310"/>
    </source>
</evidence>
<organism evidence="8 9">
    <name type="scientific">Microbacterium keratanolyticum</name>
    <dbReference type="NCBI Taxonomy" id="67574"/>
    <lineage>
        <taxon>Bacteria</taxon>
        <taxon>Bacillati</taxon>
        <taxon>Actinomycetota</taxon>
        <taxon>Actinomycetes</taxon>
        <taxon>Micrococcales</taxon>
        <taxon>Microbacteriaceae</taxon>
        <taxon>Microbacterium</taxon>
    </lineage>
</organism>
<dbReference type="NCBIfam" id="TIGR01145">
    <property type="entry name" value="ATP_synt_delta"/>
    <property type="match status" value="1"/>
</dbReference>
<keyword evidence="7" id="KW-1003">Cell membrane</keyword>
<evidence type="ECO:0000256" key="7">
    <source>
        <dbReference type="HAMAP-Rule" id="MF_01416"/>
    </source>
</evidence>
<evidence type="ECO:0000256" key="2">
    <source>
        <dbReference type="ARBA" id="ARBA00022448"/>
    </source>
</evidence>
<keyword evidence="2 7" id="KW-0813">Transport</keyword>
<keyword evidence="5 7" id="KW-0472">Membrane</keyword>
<dbReference type="Proteomes" id="UP001142325">
    <property type="component" value="Unassembled WGS sequence"/>
</dbReference>
<evidence type="ECO:0000256" key="4">
    <source>
        <dbReference type="ARBA" id="ARBA00023065"/>
    </source>
</evidence>
<name>A0A9W6M9Z4_9MICO</name>
<keyword evidence="6 7" id="KW-0066">ATP synthesis</keyword>
<dbReference type="AlphaFoldDB" id="A0A9W6M9Z4"/>
<evidence type="ECO:0000256" key="5">
    <source>
        <dbReference type="ARBA" id="ARBA00023136"/>
    </source>
</evidence>
<reference evidence="8" key="1">
    <citation type="journal article" date="2014" name="Int. J. Syst. Evol. Microbiol.">
        <title>Complete genome sequence of Corynebacterium casei LMG S-19264T (=DSM 44701T), isolated from a smear-ripened cheese.</title>
        <authorList>
            <consortium name="US DOE Joint Genome Institute (JGI-PGF)"/>
            <person name="Walter F."/>
            <person name="Albersmeier A."/>
            <person name="Kalinowski J."/>
            <person name="Ruckert C."/>
        </authorList>
    </citation>
    <scope>NUCLEOTIDE SEQUENCE</scope>
    <source>
        <strain evidence="8">VKM Ac-1958</strain>
    </source>
</reference>
<gene>
    <name evidence="7 8" type="primary">atpH</name>
    <name evidence="8" type="ORF">GCM10017596_25260</name>
</gene>
<dbReference type="HAMAP" id="MF_01416">
    <property type="entry name" value="ATP_synth_delta_bact"/>
    <property type="match status" value="1"/>
</dbReference>
<proteinExistence type="inferred from homology"/>
<evidence type="ECO:0000313" key="9">
    <source>
        <dbReference type="Proteomes" id="UP001142325"/>
    </source>
</evidence>
<dbReference type="InterPro" id="IPR000711">
    <property type="entry name" value="ATPase_OSCP/dsu"/>
</dbReference>
<evidence type="ECO:0000256" key="1">
    <source>
        <dbReference type="ARBA" id="ARBA00004370"/>
    </source>
</evidence>
<keyword evidence="7" id="KW-0139">CF(1)</keyword>
<comment type="function">
    <text evidence="7">This protein is part of the stalk that links CF(0) to CF(1). It either transmits conformational changes from CF(0) to CF(1) or is implicated in proton conduction.</text>
</comment>
<dbReference type="PRINTS" id="PR00125">
    <property type="entry name" value="ATPASEDELTA"/>
</dbReference>
<sequence length="262" mass="26802">MGSATTQALAASTEALAAAKGVTLETAGELFAAARLIGETSQLSGALADPAAPASARAAVITTVFSGASATVQEALAVVVAQRWSSAADLVDGIEELAIRAAASGEPSSDIESELFAVLRIVAENPELELALGSRLGDGAAKSALIERLLTGKVGAASALIVSSLVRDPRERRVRQLLSRAMRIVSAQRGRIVATVHTASPLTAEQSARLGESLSRRYGAQVSLNQVIDSSVVGGLRVQVADDVIDGSISARLADLRQKLAG</sequence>
<dbReference type="GO" id="GO:0045259">
    <property type="term" value="C:proton-transporting ATP synthase complex"/>
    <property type="evidence" value="ECO:0007669"/>
    <property type="project" value="UniProtKB-KW"/>
</dbReference>
<comment type="function">
    <text evidence="7">F(1)F(0) ATP synthase produces ATP from ADP in the presence of a proton or sodium gradient. F-type ATPases consist of two structural domains, F(1) containing the extramembraneous catalytic core and F(0) containing the membrane proton channel, linked together by a central stalk and a peripheral stalk. During catalysis, ATP synthesis in the catalytic domain of F(1) is coupled via a rotary mechanism of the central stalk subunits to proton translocation.</text>
</comment>
<evidence type="ECO:0000313" key="8">
    <source>
        <dbReference type="EMBL" id="GLK02811.1"/>
    </source>
</evidence>
<keyword evidence="3 7" id="KW-0375">Hydrogen ion transport</keyword>
<dbReference type="PANTHER" id="PTHR11910">
    <property type="entry name" value="ATP SYNTHASE DELTA CHAIN"/>
    <property type="match status" value="1"/>
</dbReference>
<keyword evidence="4 7" id="KW-0406">Ion transport</keyword>
<protein>
    <recommendedName>
        <fullName evidence="7">ATP synthase subunit delta</fullName>
    </recommendedName>
    <alternativeName>
        <fullName evidence="7">ATP synthase F(1) sector subunit delta</fullName>
    </alternativeName>
    <alternativeName>
        <fullName evidence="7">F-type ATPase subunit delta</fullName>
        <shortName evidence="7">F-ATPase subunit delta</shortName>
    </alternativeName>
</protein>
<dbReference type="GO" id="GO:0005886">
    <property type="term" value="C:plasma membrane"/>
    <property type="evidence" value="ECO:0007669"/>
    <property type="project" value="UniProtKB-SubCell"/>
</dbReference>
<dbReference type="Pfam" id="PF00213">
    <property type="entry name" value="OSCP"/>
    <property type="match status" value="1"/>
</dbReference>
<dbReference type="EMBL" id="BSET01000002">
    <property type="protein sequence ID" value="GLK02811.1"/>
    <property type="molecule type" value="Genomic_DNA"/>
</dbReference>
<accession>A0A9W6M9Z4</accession>